<feature type="signal peptide" evidence="1">
    <location>
        <begin position="1"/>
        <end position="34"/>
    </location>
</feature>
<evidence type="ECO:0000313" key="2">
    <source>
        <dbReference type="EMBL" id="QHB50831.1"/>
    </source>
</evidence>
<reference evidence="2 3" key="1">
    <citation type="submission" date="2019-12" db="EMBL/GenBank/DDBJ databases">
        <title>Lactobacillus hilgardii FLUB.</title>
        <authorList>
            <person name="Gustaw K."/>
        </authorList>
    </citation>
    <scope>NUCLEOTIDE SEQUENCE [LARGE SCALE GENOMIC DNA]</scope>
    <source>
        <strain evidence="2 3">FLUB</strain>
    </source>
</reference>
<feature type="chain" id="PRO_5027064413" description="Surface layer protein A domain-containing protein" evidence="1">
    <location>
        <begin position="35"/>
        <end position="152"/>
    </location>
</feature>
<protein>
    <recommendedName>
        <fullName evidence="4">Surface layer protein A domain-containing protein</fullName>
    </recommendedName>
</protein>
<name>A0A6P1E6H5_LENHI</name>
<evidence type="ECO:0000256" key="1">
    <source>
        <dbReference type="SAM" id="SignalP"/>
    </source>
</evidence>
<organism evidence="2 3">
    <name type="scientific">Lentilactobacillus hilgardii</name>
    <name type="common">Lactobacillus hilgardii</name>
    <dbReference type="NCBI Taxonomy" id="1588"/>
    <lineage>
        <taxon>Bacteria</taxon>
        <taxon>Bacillati</taxon>
        <taxon>Bacillota</taxon>
        <taxon>Bacilli</taxon>
        <taxon>Lactobacillales</taxon>
        <taxon>Lactobacillaceae</taxon>
        <taxon>Lentilactobacillus</taxon>
    </lineage>
</organism>
<evidence type="ECO:0000313" key="3">
    <source>
        <dbReference type="Proteomes" id="UP000465035"/>
    </source>
</evidence>
<proteinExistence type="predicted"/>
<accession>A0A6P1E6H5</accession>
<keyword evidence="1" id="KW-0732">Signal</keyword>
<gene>
    <name evidence="2" type="ORF">GQR93_00640</name>
</gene>
<evidence type="ECO:0008006" key="4">
    <source>
        <dbReference type="Google" id="ProtNLM"/>
    </source>
</evidence>
<dbReference type="Proteomes" id="UP000465035">
    <property type="component" value="Chromosome"/>
</dbReference>
<dbReference type="EMBL" id="CP047121">
    <property type="protein sequence ID" value="QHB50831.1"/>
    <property type="molecule type" value="Genomic_DNA"/>
</dbReference>
<dbReference type="AlphaFoldDB" id="A0A6P1E6H5"/>
<sequence>MLYIECGRSEEALNMKKIATFVTALSLALPFAFAAAPLAANASVTSSQTVAAKTAGTTYTMTKKGATFFKKAKFYHTKDKSPVYYKGAFAADSATFTMTKYSTLNSAKTYKVTRSVTGIAKKTHKTQTFLYVKGYGWVKSYSLTKGIFKQAD</sequence>